<name>A0A9W9IUX1_9EURO</name>
<evidence type="ECO:0000313" key="2">
    <source>
        <dbReference type="Proteomes" id="UP001146351"/>
    </source>
</evidence>
<dbReference type="Proteomes" id="UP001146351">
    <property type="component" value="Unassembled WGS sequence"/>
</dbReference>
<proteinExistence type="predicted"/>
<gene>
    <name evidence="1" type="ORF">N7492_001552</name>
</gene>
<dbReference type="PANTHER" id="PTHR30289">
    <property type="entry name" value="UNCHARACTERIZED PROTEIN YBCL-RELATED"/>
    <property type="match status" value="1"/>
</dbReference>
<dbReference type="Gene3D" id="3.90.280.10">
    <property type="entry name" value="PEBP-like"/>
    <property type="match status" value="1"/>
</dbReference>
<dbReference type="OrthoDB" id="10251855at2759"/>
<comment type="caution">
    <text evidence="1">The sequence shown here is derived from an EMBL/GenBank/DDBJ whole genome shotgun (WGS) entry which is preliminary data.</text>
</comment>
<dbReference type="AlphaFoldDB" id="A0A9W9IUX1"/>
<accession>A0A9W9IUX1</accession>
<organism evidence="1 2">
    <name type="scientific">Penicillium capsulatum</name>
    <dbReference type="NCBI Taxonomy" id="69766"/>
    <lineage>
        <taxon>Eukaryota</taxon>
        <taxon>Fungi</taxon>
        <taxon>Dikarya</taxon>
        <taxon>Ascomycota</taxon>
        <taxon>Pezizomycotina</taxon>
        <taxon>Eurotiomycetes</taxon>
        <taxon>Eurotiomycetidae</taxon>
        <taxon>Eurotiales</taxon>
        <taxon>Aspergillaceae</taxon>
        <taxon>Penicillium</taxon>
    </lineage>
</organism>
<dbReference type="Pfam" id="PF01161">
    <property type="entry name" value="PBP"/>
    <property type="match status" value="1"/>
</dbReference>
<reference evidence="1" key="1">
    <citation type="submission" date="2022-11" db="EMBL/GenBank/DDBJ databases">
        <authorList>
            <person name="Petersen C."/>
        </authorList>
    </citation>
    <scope>NUCLEOTIDE SEQUENCE</scope>
    <source>
        <strain evidence="1">IBT 21917</strain>
    </source>
</reference>
<reference evidence="1" key="2">
    <citation type="journal article" date="2023" name="IMA Fungus">
        <title>Comparative genomic study of the Penicillium genus elucidates a diverse pangenome and 15 lateral gene transfer events.</title>
        <authorList>
            <person name="Petersen C."/>
            <person name="Sorensen T."/>
            <person name="Nielsen M.R."/>
            <person name="Sondergaard T.E."/>
            <person name="Sorensen J.L."/>
            <person name="Fitzpatrick D.A."/>
            <person name="Frisvad J.C."/>
            <person name="Nielsen K.L."/>
        </authorList>
    </citation>
    <scope>NUCLEOTIDE SEQUENCE</scope>
    <source>
        <strain evidence="1">IBT 21917</strain>
    </source>
</reference>
<dbReference type="PANTHER" id="PTHR30289:SF13">
    <property type="entry name" value="PEBP-LIKE PROTEIN"/>
    <property type="match status" value="1"/>
</dbReference>
<dbReference type="InterPro" id="IPR008914">
    <property type="entry name" value="PEBP"/>
</dbReference>
<keyword evidence="2" id="KW-1185">Reference proteome</keyword>
<dbReference type="CDD" id="cd00457">
    <property type="entry name" value="PEBP"/>
    <property type="match status" value="1"/>
</dbReference>
<protein>
    <submittedName>
        <fullName evidence="1">Phosphatidylethanolamine-binding protein PEBP</fullName>
    </submittedName>
</protein>
<dbReference type="InterPro" id="IPR049556">
    <property type="entry name" value="PhiB"/>
</dbReference>
<dbReference type="InterPro" id="IPR036610">
    <property type="entry name" value="PEBP-like_sf"/>
</dbReference>
<sequence length="201" mass="22443">MGWLFYRIRGHDSRQIILTSAFKDLPEPNMTLDATECGPSGSKLLLHHTCLAEDGIGCMPDFQWTPPETDQPVQEYVLICEDLDLPIPFLVIHHGLFWGIRPSVTRAGARDASIQQTGPNVYKTIPGWNFIPNLRGTPYIGAAAPLGHGPHRYVFTIIALNARLDFPQPQSISKSDIKRGMVGKVIGWGQWTGIFERPWPS</sequence>
<dbReference type="EMBL" id="JAPQKO010000001">
    <property type="protein sequence ID" value="KAJ5183936.1"/>
    <property type="molecule type" value="Genomic_DNA"/>
</dbReference>
<dbReference type="SUPFAM" id="SSF49777">
    <property type="entry name" value="PEBP-like"/>
    <property type="match status" value="1"/>
</dbReference>
<evidence type="ECO:0000313" key="1">
    <source>
        <dbReference type="EMBL" id="KAJ5183936.1"/>
    </source>
</evidence>